<sequence>MIVQGKKTTHVSFVEEMISEVGYNIYLKMITYWSWWWEINNERDELARTILTISVPALVFLWYKWMLFYTTEGASSLPPGPYGLPVVGYLPFLSSNLHERFTEMVHKYGPIFSMRLGSKLHVVVNSMELVKVVARDLDQTFANRNTPIATLLITYGGSDIAWTNDKTHWRNMRKVLVSHVMSNRNLNASRSFRTHEVRRTVNEVYTKIGKKIEINEIAFNTEVNIVTSMLWGCSKSDEGMESSYIGDGFREVEYKIVELLGAPNISDFFPVLSWFDLQRRQRDMKRQLEYVDQIFDNIIEKRVKTNSSKIDGAIEDDGRTDFLQILLELKDQKDTPASFNIIQIKALLMDVITAATDTTSTMVEWVMAEILNNPGVMRKVQEELTEVIGMNNVVEEPHLHKLTYMDAVIKETFRLHPPLPLLLQRCPDESCKVGGYTIPKDTIVYMNVWAIHRDPNNWPNPLEFKPERFVNGNWDYNGNNMKFLPFGSGRRICPGIPLGEMMLMYILASLLHSFDWNLPKDDEFDLFDEFGLVTKKKKALVAIPSQRLSDATLYMI</sequence>
<comment type="caution">
    <text evidence="1">The sequence shown here is derived from an EMBL/GenBank/DDBJ whole genome shotgun (WGS) entry which is preliminary data.</text>
</comment>
<dbReference type="Proteomes" id="UP001056120">
    <property type="component" value="Linkage Group LG18"/>
</dbReference>
<organism evidence="1 2">
    <name type="scientific">Smallanthus sonchifolius</name>
    <dbReference type="NCBI Taxonomy" id="185202"/>
    <lineage>
        <taxon>Eukaryota</taxon>
        <taxon>Viridiplantae</taxon>
        <taxon>Streptophyta</taxon>
        <taxon>Embryophyta</taxon>
        <taxon>Tracheophyta</taxon>
        <taxon>Spermatophyta</taxon>
        <taxon>Magnoliopsida</taxon>
        <taxon>eudicotyledons</taxon>
        <taxon>Gunneridae</taxon>
        <taxon>Pentapetalae</taxon>
        <taxon>asterids</taxon>
        <taxon>campanulids</taxon>
        <taxon>Asterales</taxon>
        <taxon>Asteraceae</taxon>
        <taxon>Asteroideae</taxon>
        <taxon>Heliantheae alliance</taxon>
        <taxon>Millerieae</taxon>
        <taxon>Smallanthus</taxon>
    </lineage>
</organism>
<keyword evidence="2" id="KW-1185">Reference proteome</keyword>
<evidence type="ECO:0000313" key="1">
    <source>
        <dbReference type="EMBL" id="KAI3756503.1"/>
    </source>
</evidence>
<gene>
    <name evidence="1" type="ORF">L1987_56324</name>
</gene>
<name>A0ACB9EBV2_9ASTR</name>
<protein>
    <submittedName>
        <fullName evidence="1">Uncharacterized protein</fullName>
    </submittedName>
</protein>
<dbReference type="EMBL" id="CM042035">
    <property type="protein sequence ID" value="KAI3756503.1"/>
    <property type="molecule type" value="Genomic_DNA"/>
</dbReference>
<accession>A0ACB9EBV2</accession>
<reference evidence="1 2" key="2">
    <citation type="journal article" date="2022" name="Mol. Ecol. Resour.">
        <title>The genomes of chicory, endive, great burdock and yacon provide insights into Asteraceae paleo-polyploidization history and plant inulin production.</title>
        <authorList>
            <person name="Fan W."/>
            <person name="Wang S."/>
            <person name="Wang H."/>
            <person name="Wang A."/>
            <person name="Jiang F."/>
            <person name="Liu H."/>
            <person name="Zhao H."/>
            <person name="Xu D."/>
            <person name="Zhang Y."/>
        </authorList>
    </citation>
    <scope>NUCLEOTIDE SEQUENCE [LARGE SCALE GENOMIC DNA]</scope>
    <source>
        <strain evidence="2">cv. Yunnan</strain>
        <tissue evidence="1">Leaves</tissue>
    </source>
</reference>
<proteinExistence type="predicted"/>
<reference evidence="2" key="1">
    <citation type="journal article" date="2022" name="Mol. Ecol. Resour.">
        <title>The genomes of chicory, endive, great burdock and yacon provide insights into Asteraceae palaeo-polyploidization history and plant inulin production.</title>
        <authorList>
            <person name="Fan W."/>
            <person name="Wang S."/>
            <person name="Wang H."/>
            <person name="Wang A."/>
            <person name="Jiang F."/>
            <person name="Liu H."/>
            <person name="Zhao H."/>
            <person name="Xu D."/>
            <person name="Zhang Y."/>
        </authorList>
    </citation>
    <scope>NUCLEOTIDE SEQUENCE [LARGE SCALE GENOMIC DNA]</scope>
    <source>
        <strain evidence="2">cv. Yunnan</strain>
    </source>
</reference>
<evidence type="ECO:0000313" key="2">
    <source>
        <dbReference type="Proteomes" id="UP001056120"/>
    </source>
</evidence>